<name>A0ABQ7V6H2_SOLTU</name>
<gene>
    <name evidence="5" type="ORF">KY290_023109</name>
</gene>
<dbReference type="InterPro" id="IPR000953">
    <property type="entry name" value="Chromo/chromo_shadow_dom"/>
</dbReference>
<feature type="compositionally biased region" description="Polar residues" evidence="3">
    <location>
        <begin position="1"/>
        <end position="16"/>
    </location>
</feature>
<organism evidence="5 6">
    <name type="scientific">Solanum tuberosum</name>
    <name type="common">Potato</name>
    <dbReference type="NCBI Taxonomy" id="4113"/>
    <lineage>
        <taxon>Eukaryota</taxon>
        <taxon>Viridiplantae</taxon>
        <taxon>Streptophyta</taxon>
        <taxon>Embryophyta</taxon>
        <taxon>Tracheophyta</taxon>
        <taxon>Spermatophyta</taxon>
        <taxon>Magnoliopsida</taxon>
        <taxon>eudicotyledons</taxon>
        <taxon>Gunneridae</taxon>
        <taxon>Pentapetalae</taxon>
        <taxon>asterids</taxon>
        <taxon>lamiids</taxon>
        <taxon>Solanales</taxon>
        <taxon>Solanaceae</taxon>
        <taxon>Solanoideae</taxon>
        <taxon>Solaneae</taxon>
        <taxon>Solanum</taxon>
    </lineage>
</organism>
<evidence type="ECO:0000313" key="5">
    <source>
        <dbReference type="EMBL" id="KAH0759616.1"/>
    </source>
</evidence>
<feature type="compositionally biased region" description="Basic and acidic residues" evidence="3">
    <location>
        <begin position="124"/>
        <end position="138"/>
    </location>
</feature>
<evidence type="ECO:0000259" key="4">
    <source>
        <dbReference type="PROSITE" id="PS50013"/>
    </source>
</evidence>
<keyword evidence="2" id="KW-0539">Nucleus</keyword>
<dbReference type="Pfam" id="PF00385">
    <property type="entry name" value="Chromo"/>
    <property type="match status" value="1"/>
</dbReference>
<evidence type="ECO:0000256" key="1">
    <source>
        <dbReference type="ARBA" id="ARBA00004123"/>
    </source>
</evidence>
<dbReference type="PANTHER" id="PTHR47240:SF2">
    <property type="entry name" value="CHROMO DOMAIN-CONTAINING PROTEIN LHP1"/>
    <property type="match status" value="1"/>
</dbReference>
<dbReference type="InterPro" id="IPR023780">
    <property type="entry name" value="Chromo_domain"/>
</dbReference>
<feature type="domain" description="Chromo" evidence="4">
    <location>
        <begin position="56"/>
        <end position="115"/>
    </location>
</feature>
<feature type="compositionally biased region" description="Low complexity" evidence="3">
    <location>
        <begin position="505"/>
        <end position="518"/>
    </location>
</feature>
<feature type="region of interest" description="Disordered" evidence="3">
    <location>
        <begin position="1"/>
        <end position="46"/>
    </location>
</feature>
<comment type="caution">
    <text evidence="5">The sequence shown here is derived from an EMBL/GenBank/DDBJ whole genome shotgun (WGS) entry which is preliminary data.</text>
</comment>
<dbReference type="SUPFAM" id="SSF54160">
    <property type="entry name" value="Chromo domain-like"/>
    <property type="match status" value="1"/>
</dbReference>
<comment type="subcellular location">
    <subcellularLocation>
        <location evidence="1">Nucleus</location>
    </subcellularLocation>
</comment>
<dbReference type="Gene3D" id="2.40.50.40">
    <property type="match status" value="1"/>
</dbReference>
<protein>
    <recommendedName>
        <fullName evidence="4">Chromo domain-containing protein</fullName>
    </recommendedName>
</protein>
<evidence type="ECO:0000313" key="6">
    <source>
        <dbReference type="Proteomes" id="UP000826656"/>
    </source>
</evidence>
<feature type="region of interest" description="Disordered" evidence="3">
    <location>
        <begin position="491"/>
        <end position="518"/>
    </location>
</feature>
<reference evidence="5 6" key="1">
    <citation type="journal article" date="2021" name="bioRxiv">
        <title>Chromosome-scale and haplotype-resolved genome assembly of a tetraploid potato cultivar.</title>
        <authorList>
            <person name="Sun H."/>
            <person name="Jiao W.-B."/>
            <person name="Krause K."/>
            <person name="Campoy J.A."/>
            <person name="Goel M."/>
            <person name="Folz-Donahue K."/>
            <person name="Kukat C."/>
            <person name="Huettel B."/>
            <person name="Schneeberger K."/>
        </authorList>
    </citation>
    <scope>NUCLEOTIDE SEQUENCE [LARGE SCALE GENOMIC DNA]</scope>
    <source>
        <strain evidence="5">SolTubOtavaFocal</strain>
        <tissue evidence="5">Leaves</tissue>
    </source>
</reference>
<dbReference type="PROSITE" id="PS50013">
    <property type="entry name" value="CHROMO_2"/>
    <property type="match status" value="1"/>
</dbReference>
<dbReference type="SMART" id="SM00298">
    <property type="entry name" value="CHROMO"/>
    <property type="match status" value="1"/>
</dbReference>
<proteinExistence type="predicted"/>
<dbReference type="PANTHER" id="PTHR47240">
    <property type="entry name" value="CHROMO DOMAIN-CONTAINING PROTEIN LHP1"/>
    <property type="match status" value="1"/>
</dbReference>
<dbReference type="PROSITE" id="PS00598">
    <property type="entry name" value="CHROMO_1"/>
    <property type="match status" value="1"/>
</dbReference>
<evidence type="ECO:0000256" key="2">
    <source>
        <dbReference type="ARBA" id="ARBA00023242"/>
    </source>
</evidence>
<accession>A0ABQ7V6H2</accession>
<dbReference type="CDD" id="cd00024">
    <property type="entry name" value="CD_CSD"/>
    <property type="match status" value="1"/>
</dbReference>
<dbReference type="Proteomes" id="UP000826656">
    <property type="component" value="Unassembled WGS sequence"/>
</dbReference>
<feature type="compositionally biased region" description="Polar residues" evidence="3">
    <location>
        <begin position="37"/>
        <end position="46"/>
    </location>
</feature>
<dbReference type="InterPro" id="IPR016197">
    <property type="entry name" value="Chromo-like_dom_sf"/>
</dbReference>
<evidence type="ECO:0000256" key="3">
    <source>
        <dbReference type="SAM" id="MobiDB-lite"/>
    </source>
</evidence>
<dbReference type="InterPro" id="IPR023779">
    <property type="entry name" value="Chromodomain_CS"/>
</dbReference>
<sequence>MKGGKNKNSGLVSDTETAPPCDDVNESEGATEGDVGIQQQELTANDQRPKLAEGFYEIETVRRKRIRKGKIQYLIKWRGWPETANTWEPVDNLMTCYDVIDAFEESLQQRSTRKRKRTPGVNHSEIKTKQQHKQEQHSPADTVPAVKLRIIEEPVPSPPLATLDHVDRNASGLNNFKVPNDNDLMLDSSLKEIEEQNKLNLKLSELKGLMATIEASVEKGAIKASVEKGAKEASVENGVLETKEASVVKGSMTAKDASVENRVMATKEASVKMGVMATNEVSVKMGVMITKEASMEDGVMATKEASVENVVIAAKEASVDEGVMVTKEASADRSNNAFTNGFSMANGTESLQSGRCTGAKRRKSASVRRFIQQATSGVVKDLQDAVANATSGHLVALVQEEIHDQGLVGNVLGCNNKCDQFKDTYAITEIIKAENYSPPDIENGLKDVSVTFRAKRSDGTEVVVDNKFMKTNNPLLGPFWFSKATSTSLNISSPRTSVPDKLLREASSTSSLSMSELR</sequence>
<dbReference type="InterPro" id="IPR044251">
    <property type="entry name" value="LHP1-like"/>
</dbReference>
<dbReference type="EMBL" id="JAIVGD010000015">
    <property type="protein sequence ID" value="KAH0759616.1"/>
    <property type="molecule type" value="Genomic_DNA"/>
</dbReference>
<keyword evidence="6" id="KW-1185">Reference proteome</keyword>
<feature type="region of interest" description="Disordered" evidence="3">
    <location>
        <begin position="108"/>
        <end position="141"/>
    </location>
</feature>